<evidence type="ECO:0000259" key="15">
    <source>
        <dbReference type="PROSITE" id="PS50173"/>
    </source>
</evidence>
<dbReference type="InterPro" id="IPR038401">
    <property type="entry name" value="Rev1_C_sf"/>
</dbReference>
<evidence type="ECO:0000256" key="2">
    <source>
        <dbReference type="ARBA" id="ARBA00010945"/>
    </source>
</evidence>
<feature type="binding site" evidence="13">
    <location>
        <position position="378"/>
    </location>
    <ligand>
        <name>Mg(2+)</name>
        <dbReference type="ChEBI" id="CHEBI:18420"/>
        <label>1</label>
    </ligand>
</feature>
<dbReference type="GO" id="GO:0003684">
    <property type="term" value="F:damaged DNA binding"/>
    <property type="evidence" value="ECO:0007669"/>
    <property type="project" value="InterPro"/>
</dbReference>
<dbReference type="GO" id="GO:0003887">
    <property type="term" value="F:DNA-directed DNA polymerase activity"/>
    <property type="evidence" value="ECO:0007669"/>
    <property type="project" value="InterPro"/>
</dbReference>
<proteinExistence type="inferred from homology"/>
<dbReference type="Gene3D" id="1.10.150.20">
    <property type="entry name" value="5' to 3' exonuclease, C-terminal subdomain"/>
    <property type="match status" value="1"/>
</dbReference>
<evidence type="ECO:0000256" key="11">
    <source>
        <dbReference type="ARBA" id="ARBA00023204"/>
    </source>
</evidence>
<feature type="domain" description="UmuC" evidence="15">
    <location>
        <begin position="229"/>
        <end position="460"/>
    </location>
</feature>
<dbReference type="PROSITE" id="PS50173">
    <property type="entry name" value="UMUC"/>
    <property type="match status" value="1"/>
</dbReference>
<dbReference type="GO" id="GO:0070987">
    <property type="term" value="P:error-free translesion synthesis"/>
    <property type="evidence" value="ECO:0007669"/>
    <property type="project" value="TreeGrafter"/>
</dbReference>
<comment type="similarity">
    <text evidence="2">Belongs to the DNA polymerase type-Y family.</text>
</comment>
<keyword evidence="7 13" id="KW-0479">Metal-binding</keyword>
<comment type="cofactor">
    <cofactor evidence="13">
        <name>Mg(2+)</name>
        <dbReference type="ChEBI" id="CHEBI:18420"/>
    </cofactor>
    <text evidence="13">Binds 2 magnesium ions.</text>
</comment>
<evidence type="ECO:0000256" key="5">
    <source>
        <dbReference type="ARBA" id="ARBA00022679"/>
    </source>
</evidence>
<keyword evidence="11" id="KW-0234">DNA repair</keyword>
<dbReference type="Pfam" id="PF00533">
    <property type="entry name" value="BRCT"/>
    <property type="match status" value="1"/>
</dbReference>
<dbReference type="InterPro" id="IPR053848">
    <property type="entry name" value="IMS_HHH_1"/>
</dbReference>
<dbReference type="InterPro" id="IPR017961">
    <property type="entry name" value="DNA_pol_Y-fam_little_finger"/>
</dbReference>
<dbReference type="Pfam" id="PF11799">
    <property type="entry name" value="IMS_C"/>
    <property type="match status" value="1"/>
</dbReference>
<dbReference type="Gene3D" id="3.40.50.10190">
    <property type="entry name" value="BRCT domain"/>
    <property type="match status" value="1"/>
</dbReference>
<dbReference type="GO" id="GO:0005634">
    <property type="term" value="C:nucleus"/>
    <property type="evidence" value="ECO:0007669"/>
    <property type="project" value="UniProtKB-SubCell"/>
</dbReference>
<keyword evidence="8" id="KW-0227">DNA damage</keyword>
<dbReference type="SUPFAM" id="SSF52113">
    <property type="entry name" value="BRCT domain"/>
    <property type="match status" value="1"/>
</dbReference>
<evidence type="ECO:0000256" key="7">
    <source>
        <dbReference type="ARBA" id="ARBA00022723"/>
    </source>
</evidence>
<feature type="binding site" evidence="13">
    <location>
        <position position="233"/>
    </location>
    <ligand>
        <name>Mg(2+)</name>
        <dbReference type="ChEBI" id="CHEBI:18420"/>
        <label>1</label>
    </ligand>
</feature>
<dbReference type="GO" id="GO:0006281">
    <property type="term" value="P:DNA repair"/>
    <property type="evidence" value="ECO:0007669"/>
    <property type="project" value="UniProtKB-KW"/>
</dbReference>
<dbReference type="Gene3D" id="6.10.250.1630">
    <property type="match status" value="1"/>
</dbReference>
<sequence>MGDQKGSRRKRKFGENGFEAWGGYMNAKITKLEEQFDEETKKLDPSEKLSDIFKGVAIFVNGYTEPSSEDLRLLMLLHGGTYHHYYRSEKTTHVIASNLPNAKMVQMKTMKVVTPDWIVKSVEAGKQLDYKNFLLFKKESVFQKKDESKNETVRQQGMAKTAVDAQFLSEFYNNSRLHHLSTMGAMFKQYVGELKEKSTGIFPGRKRISEWFERDRKERVDVEITDRVVAHIDMDCFFVSVALRNNPELKGKPVAVAHARGNPTHQRDGVNPKFEYNFYRRKMGEKLGLEEDESSSESDGEGKPWLSEFSSRSEVASCSYEAREAGVRNGMYLGSALRLCPELKTVPYDFEGYKEVSYTLYNTVAEYTLDIEAVSCDELYIDCTSLIREMRMKPLDLATILRRDIQERTECPSSVGIGSNKLQARLATKRAKPNGQFYLQPVEVLNFMSEVDVYDLPGVGRSMGYKLKSLNVRTCLDLQNVPLSTLKKEFGGKTGDTLYKHCRGIDERLVNSSHQRKSVSAEVNYGIRFQKEEEATTFFKQLSAEVSNRLKEVNLRGRNITLKIMIRAKDAPAEAAKFLGHGACDYVTRSHKMQHATDNADLIAKHVLGLYSQLSVPASELRGIGIQVTKLENCKPATGGIKNFLKPKIERAEAKPALTAEVPRIPVETEKLQLPPMSQIDQDVFDSLPEELKKEILNDLAAAGATSAAPERKDHAGSTDNVFIGLSLADIRKIIEEWVVNEDNPKAFDVDMMLGYAIDLIHKKRLEDVDILVKCFHRHVWSKRDSPNWRKTYAEVVRRLQSSMKTVFGKEMFIQEI</sequence>
<dbReference type="FunFam" id="3.40.50.10190:FF:000011">
    <property type="entry name" value="DNA repair protein REV1"/>
    <property type="match status" value="1"/>
</dbReference>
<dbReference type="GO" id="GO:0042276">
    <property type="term" value="P:error-prone translesion synthesis"/>
    <property type="evidence" value="ECO:0007669"/>
    <property type="project" value="InterPro"/>
</dbReference>
<dbReference type="InterPro" id="IPR012112">
    <property type="entry name" value="REV1"/>
</dbReference>
<name>A0AAW2HYU8_9NEOP</name>
<comment type="subcellular location">
    <subcellularLocation>
        <location evidence="1">Nucleus</location>
    </subcellularLocation>
</comment>
<evidence type="ECO:0000256" key="8">
    <source>
        <dbReference type="ARBA" id="ARBA00022763"/>
    </source>
</evidence>
<dbReference type="InterPro" id="IPR001357">
    <property type="entry name" value="BRCT_dom"/>
</dbReference>
<dbReference type="InterPro" id="IPR043502">
    <property type="entry name" value="DNA/RNA_pol_sf"/>
</dbReference>
<dbReference type="PIRSF" id="PIRSF036573">
    <property type="entry name" value="REV1"/>
    <property type="match status" value="1"/>
</dbReference>
<dbReference type="Pfam" id="PF00817">
    <property type="entry name" value="IMS"/>
    <property type="match status" value="1"/>
</dbReference>
<comment type="caution">
    <text evidence="16">The sequence shown here is derived from an EMBL/GenBank/DDBJ whole genome shotgun (WGS) entry which is preliminary data.</text>
</comment>
<keyword evidence="4" id="KW-0237">DNA synthesis</keyword>
<dbReference type="InterPro" id="IPR036775">
    <property type="entry name" value="DNA_pol_Y-fam_lit_finger_sf"/>
</dbReference>
<dbReference type="Pfam" id="PF21999">
    <property type="entry name" value="IMS_HHH_1"/>
    <property type="match status" value="1"/>
</dbReference>
<evidence type="ECO:0000256" key="12">
    <source>
        <dbReference type="ARBA" id="ARBA00023242"/>
    </source>
</evidence>
<dbReference type="Gene3D" id="3.30.1490.100">
    <property type="entry name" value="DNA polymerase, Y-family, little finger domain"/>
    <property type="match status" value="1"/>
</dbReference>
<dbReference type="SMART" id="SM00292">
    <property type="entry name" value="BRCT"/>
    <property type="match status" value="1"/>
</dbReference>
<protein>
    <recommendedName>
        <fullName evidence="3">DNA repair protein REV1</fullName>
    </recommendedName>
</protein>
<dbReference type="InterPro" id="IPR036420">
    <property type="entry name" value="BRCT_dom_sf"/>
</dbReference>
<evidence type="ECO:0000256" key="6">
    <source>
        <dbReference type="ARBA" id="ARBA00022695"/>
    </source>
</evidence>
<dbReference type="InterPro" id="IPR031991">
    <property type="entry name" value="Rev1_C"/>
</dbReference>
<dbReference type="Gene3D" id="6.10.250.1490">
    <property type="match status" value="1"/>
</dbReference>
<dbReference type="GO" id="GO:0046872">
    <property type="term" value="F:metal ion binding"/>
    <property type="evidence" value="ECO:0007669"/>
    <property type="project" value="UniProtKB-KW"/>
</dbReference>
<dbReference type="Gene3D" id="1.20.58.1280">
    <property type="entry name" value="DNA repair protein Rev1, C-terminal domain"/>
    <property type="match status" value="1"/>
</dbReference>
<evidence type="ECO:0000256" key="9">
    <source>
        <dbReference type="ARBA" id="ARBA00022842"/>
    </source>
</evidence>
<evidence type="ECO:0000256" key="1">
    <source>
        <dbReference type="ARBA" id="ARBA00004123"/>
    </source>
</evidence>
<organism evidence="16">
    <name type="scientific">Menopon gallinae</name>
    <name type="common">poultry shaft louse</name>
    <dbReference type="NCBI Taxonomy" id="328185"/>
    <lineage>
        <taxon>Eukaryota</taxon>
        <taxon>Metazoa</taxon>
        <taxon>Ecdysozoa</taxon>
        <taxon>Arthropoda</taxon>
        <taxon>Hexapoda</taxon>
        <taxon>Insecta</taxon>
        <taxon>Pterygota</taxon>
        <taxon>Neoptera</taxon>
        <taxon>Paraneoptera</taxon>
        <taxon>Psocodea</taxon>
        <taxon>Troctomorpha</taxon>
        <taxon>Phthiraptera</taxon>
        <taxon>Amblycera</taxon>
        <taxon>Menoponidae</taxon>
        <taxon>Menopon</taxon>
    </lineage>
</organism>
<dbReference type="Pfam" id="PF16727">
    <property type="entry name" value="REV1_C"/>
    <property type="match status" value="1"/>
</dbReference>
<evidence type="ECO:0000256" key="10">
    <source>
        <dbReference type="ARBA" id="ARBA00023125"/>
    </source>
</evidence>
<evidence type="ECO:0000259" key="14">
    <source>
        <dbReference type="PROSITE" id="PS50172"/>
    </source>
</evidence>
<feature type="domain" description="BRCT" evidence="14">
    <location>
        <begin position="48"/>
        <end position="135"/>
    </location>
</feature>
<evidence type="ECO:0000256" key="4">
    <source>
        <dbReference type="ARBA" id="ARBA00022634"/>
    </source>
</evidence>
<dbReference type="CDD" id="cd17719">
    <property type="entry name" value="BRCT_Rev1"/>
    <property type="match status" value="1"/>
</dbReference>
<dbReference type="Gene3D" id="3.30.70.270">
    <property type="match status" value="2"/>
</dbReference>
<dbReference type="FunFam" id="3.30.1490.100:FF:000001">
    <property type="entry name" value="DNA repair protein REV1"/>
    <property type="match status" value="1"/>
</dbReference>
<evidence type="ECO:0000313" key="16">
    <source>
        <dbReference type="EMBL" id="KAL0275255.1"/>
    </source>
</evidence>
<dbReference type="PANTHER" id="PTHR45990">
    <property type="entry name" value="DNA REPAIR PROTEIN REV1"/>
    <property type="match status" value="1"/>
</dbReference>
<dbReference type="PROSITE" id="PS50172">
    <property type="entry name" value="BRCT"/>
    <property type="match status" value="1"/>
</dbReference>
<keyword evidence="12" id="KW-0539">Nucleus</keyword>
<accession>A0AAW2HYU8</accession>
<feature type="binding site" evidence="13">
    <location>
        <position position="377"/>
    </location>
    <ligand>
        <name>Mg(2+)</name>
        <dbReference type="ChEBI" id="CHEBI:18420"/>
        <label>1</label>
    </ligand>
</feature>
<dbReference type="PANTHER" id="PTHR45990:SF1">
    <property type="entry name" value="DNA REPAIR PROTEIN REV1"/>
    <property type="match status" value="1"/>
</dbReference>
<dbReference type="SUPFAM" id="SSF100879">
    <property type="entry name" value="Lesion bypass DNA polymerase (Y-family), little finger domain"/>
    <property type="match status" value="1"/>
</dbReference>
<evidence type="ECO:0000256" key="3">
    <source>
        <dbReference type="ARBA" id="ARBA00020399"/>
    </source>
</evidence>
<keyword evidence="9 13" id="KW-0460">Magnesium</keyword>
<keyword evidence="5" id="KW-0808">Transferase</keyword>
<dbReference type="Gene3D" id="3.40.1170.60">
    <property type="match status" value="1"/>
</dbReference>
<dbReference type="InterPro" id="IPR001126">
    <property type="entry name" value="UmuC"/>
</dbReference>
<dbReference type="GO" id="GO:0017125">
    <property type="term" value="F:deoxycytidyl transferase activity"/>
    <property type="evidence" value="ECO:0007669"/>
    <property type="project" value="TreeGrafter"/>
</dbReference>
<gene>
    <name evidence="16" type="ORF">PYX00_003166</name>
</gene>
<keyword evidence="10" id="KW-0238">DNA-binding</keyword>
<reference evidence="16" key="1">
    <citation type="journal article" date="2024" name="Gigascience">
        <title>Chromosome-level genome of the poultry shaft louse Menopon gallinae provides insight into the host-switching and adaptive evolution of parasitic lice.</title>
        <authorList>
            <person name="Xu Y."/>
            <person name="Ma L."/>
            <person name="Liu S."/>
            <person name="Liang Y."/>
            <person name="Liu Q."/>
            <person name="He Z."/>
            <person name="Tian L."/>
            <person name="Duan Y."/>
            <person name="Cai W."/>
            <person name="Li H."/>
            <person name="Song F."/>
        </authorList>
    </citation>
    <scope>NUCLEOTIDE SEQUENCE</scope>
    <source>
        <strain evidence="16">Cailab_2023a</strain>
    </source>
</reference>
<dbReference type="AlphaFoldDB" id="A0AAW2HYU8"/>
<dbReference type="SUPFAM" id="SSF56672">
    <property type="entry name" value="DNA/RNA polymerases"/>
    <property type="match status" value="1"/>
</dbReference>
<dbReference type="InterPro" id="IPR043128">
    <property type="entry name" value="Rev_trsase/Diguanyl_cyclase"/>
</dbReference>
<dbReference type="EMBL" id="JARGDH010000002">
    <property type="protein sequence ID" value="KAL0275255.1"/>
    <property type="molecule type" value="Genomic_DNA"/>
</dbReference>
<keyword evidence="6" id="KW-0548">Nucleotidyltransferase</keyword>
<dbReference type="CDD" id="cd01701">
    <property type="entry name" value="PolY_Rev1"/>
    <property type="match status" value="1"/>
</dbReference>
<evidence type="ECO:0000256" key="13">
    <source>
        <dbReference type="PIRSR" id="PIRSR036573-2"/>
    </source>
</evidence>